<dbReference type="GO" id="GO:0140359">
    <property type="term" value="F:ABC-type transporter activity"/>
    <property type="evidence" value="ECO:0007669"/>
    <property type="project" value="InterPro"/>
</dbReference>
<evidence type="ECO:0000256" key="8">
    <source>
        <dbReference type="ARBA" id="ARBA00023136"/>
    </source>
</evidence>
<dbReference type="SMART" id="SM00382">
    <property type="entry name" value="AAA"/>
    <property type="match status" value="2"/>
</dbReference>
<dbReference type="Pfam" id="PF00005">
    <property type="entry name" value="ABC_tran"/>
    <property type="match status" value="2"/>
</dbReference>
<evidence type="ECO:0000313" key="12">
    <source>
        <dbReference type="EMBL" id="PPQ96859.1"/>
    </source>
</evidence>
<feature type="transmembrane region" description="Helical" evidence="9">
    <location>
        <begin position="1016"/>
        <end position="1035"/>
    </location>
</feature>
<feature type="transmembrane region" description="Helical" evidence="9">
    <location>
        <begin position="107"/>
        <end position="129"/>
    </location>
</feature>
<keyword evidence="7 9" id="KW-1133">Transmembrane helix</keyword>
<keyword evidence="3 9" id="KW-0812">Transmembrane</keyword>
<organism evidence="12 13">
    <name type="scientific">Gymnopilus dilepis</name>
    <dbReference type="NCBI Taxonomy" id="231916"/>
    <lineage>
        <taxon>Eukaryota</taxon>
        <taxon>Fungi</taxon>
        <taxon>Dikarya</taxon>
        <taxon>Basidiomycota</taxon>
        <taxon>Agaricomycotina</taxon>
        <taxon>Agaricomycetes</taxon>
        <taxon>Agaricomycetidae</taxon>
        <taxon>Agaricales</taxon>
        <taxon>Agaricineae</taxon>
        <taxon>Hymenogastraceae</taxon>
        <taxon>Gymnopilus</taxon>
    </lineage>
</organism>
<dbReference type="OrthoDB" id="6500128at2759"/>
<dbReference type="FunFam" id="3.40.50.300:FF:001354">
    <property type="entry name" value="ATP-binding cassette (ABC) transporter, putative"/>
    <property type="match status" value="1"/>
</dbReference>
<feature type="transmembrane region" description="Helical" evidence="9">
    <location>
        <begin position="1148"/>
        <end position="1167"/>
    </location>
</feature>
<dbReference type="InterPro" id="IPR003593">
    <property type="entry name" value="AAA+_ATPase"/>
</dbReference>
<dbReference type="Gene3D" id="1.20.1560.10">
    <property type="entry name" value="ABC transporter type 1, transmembrane domain"/>
    <property type="match status" value="2"/>
</dbReference>
<keyword evidence="4" id="KW-0677">Repeat</keyword>
<keyword evidence="8 9" id="KW-0472">Membrane</keyword>
<feature type="domain" description="ABC transporter" evidence="10">
    <location>
        <begin position="1349"/>
        <end position="1590"/>
    </location>
</feature>
<keyword evidence="2" id="KW-0813">Transport</keyword>
<evidence type="ECO:0000256" key="5">
    <source>
        <dbReference type="ARBA" id="ARBA00022741"/>
    </source>
</evidence>
<dbReference type="STRING" id="231916.A0A409Y1I4"/>
<dbReference type="InterPro" id="IPR011527">
    <property type="entry name" value="ABC1_TM_dom"/>
</dbReference>
<protein>
    <submittedName>
        <fullName evidence="12">Uncharacterized protein</fullName>
    </submittedName>
</protein>
<feature type="domain" description="ABC transporter" evidence="10">
    <location>
        <begin position="661"/>
        <end position="934"/>
    </location>
</feature>
<feature type="transmembrane region" description="Helical" evidence="9">
    <location>
        <begin position="469"/>
        <end position="490"/>
    </location>
</feature>
<accession>A0A409Y1I4</accession>
<dbReference type="FunFam" id="1.20.1560.10:FF:000013">
    <property type="entry name" value="ABC transporter C family member 2"/>
    <property type="match status" value="1"/>
</dbReference>
<evidence type="ECO:0000256" key="6">
    <source>
        <dbReference type="ARBA" id="ARBA00022840"/>
    </source>
</evidence>
<feature type="transmembrane region" description="Helical" evidence="9">
    <location>
        <begin position="6"/>
        <end position="26"/>
    </location>
</feature>
<keyword evidence="6" id="KW-0067">ATP-binding</keyword>
<feature type="transmembrane region" description="Helical" evidence="9">
    <location>
        <begin position="444"/>
        <end position="463"/>
    </location>
</feature>
<keyword evidence="13" id="KW-1185">Reference proteome</keyword>
<feature type="transmembrane region" description="Helical" evidence="9">
    <location>
        <begin position="172"/>
        <end position="192"/>
    </location>
</feature>
<comment type="subcellular location">
    <subcellularLocation>
        <location evidence="1">Membrane</location>
        <topology evidence="1">Multi-pass membrane protein</topology>
    </subcellularLocation>
</comment>
<dbReference type="EMBL" id="NHYE01001319">
    <property type="protein sequence ID" value="PPQ96859.1"/>
    <property type="molecule type" value="Genomic_DNA"/>
</dbReference>
<evidence type="ECO:0000256" key="1">
    <source>
        <dbReference type="ARBA" id="ARBA00004141"/>
    </source>
</evidence>
<evidence type="ECO:0000313" key="13">
    <source>
        <dbReference type="Proteomes" id="UP000284706"/>
    </source>
</evidence>
<evidence type="ECO:0000256" key="2">
    <source>
        <dbReference type="ARBA" id="ARBA00022448"/>
    </source>
</evidence>
<dbReference type="GO" id="GO:0005524">
    <property type="term" value="F:ATP binding"/>
    <property type="evidence" value="ECO:0007669"/>
    <property type="project" value="UniProtKB-KW"/>
</dbReference>
<feature type="transmembrane region" description="Helical" evidence="9">
    <location>
        <begin position="307"/>
        <end position="331"/>
    </location>
</feature>
<dbReference type="CDD" id="cd18604">
    <property type="entry name" value="ABC_6TM_VMR1_D2_like"/>
    <property type="match status" value="1"/>
</dbReference>
<dbReference type="CDD" id="cd18596">
    <property type="entry name" value="ABC_6TM_VMR1_D1_like"/>
    <property type="match status" value="1"/>
</dbReference>
<dbReference type="InterPro" id="IPR050173">
    <property type="entry name" value="ABC_transporter_C-like"/>
</dbReference>
<feature type="transmembrane region" description="Helical" evidence="9">
    <location>
        <begin position="1257"/>
        <end position="1278"/>
    </location>
</feature>
<evidence type="ECO:0000256" key="3">
    <source>
        <dbReference type="ARBA" id="ARBA00022692"/>
    </source>
</evidence>
<dbReference type="SUPFAM" id="SSF90123">
    <property type="entry name" value="ABC transporter transmembrane region"/>
    <property type="match status" value="2"/>
</dbReference>
<evidence type="ECO:0000256" key="4">
    <source>
        <dbReference type="ARBA" id="ARBA00022737"/>
    </source>
</evidence>
<feature type="transmembrane region" description="Helical" evidence="9">
    <location>
        <begin position="141"/>
        <end position="160"/>
    </location>
</feature>
<dbReference type="InterPro" id="IPR027417">
    <property type="entry name" value="P-loop_NTPase"/>
</dbReference>
<feature type="transmembrane region" description="Helical" evidence="9">
    <location>
        <begin position="351"/>
        <end position="372"/>
    </location>
</feature>
<dbReference type="Pfam" id="PF00664">
    <property type="entry name" value="ABC_membrane"/>
    <property type="match status" value="1"/>
</dbReference>
<reference evidence="12 13" key="1">
    <citation type="journal article" date="2018" name="Evol. Lett.">
        <title>Horizontal gene cluster transfer increased hallucinogenic mushroom diversity.</title>
        <authorList>
            <person name="Reynolds H.T."/>
            <person name="Vijayakumar V."/>
            <person name="Gluck-Thaler E."/>
            <person name="Korotkin H.B."/>
            <person name="Matheny P.B."/>
            <person name="Slot J.C."/>
        </authorList>
    </citation>
    <scope>NUCLEOTIDE SEQUENCE [LARGE SCALE GENOMIC DNA]</scope>
    <source>
        <strain evidence="12 13">SRW20</strain>
    </source>
</reference>
<dbReference type="InterPro" id="IPR003439">
    <property type="entry name" value="ABC_transporter-like_ATP-bd"/>
</dbReference>
<evidence type="ECO:0000259" key="11">
    <source>
        <dbReference type="PROSITE" id="PS50929"/>
    </source>
</evidence>
<feature type="domain" description="ABC transmembrane type-1" evidence="11">
    <location>
        <begin position="315"/>
        <end position="628"/>
    </location>
</feature>
<dbReference type="GO" id="GO:0000329">
    <property type="term" value="C:fungal-type vacuole membrane"/>
    <property type="evidence" value="ECO:0007669"/>
    <property type="project" value="TreeGrafter"/>
</dbReference>
<feature type="transmembrane region" description="Helical" evidence="9">
    <location>
        <begin position="76"/>
        <end position="95"/>
    </location>
</feature>
<name>A0A409Y1I4_9AGAR</name>
<dbReference type="PROSITE" id="PS00211">
    <property type="entry name" value="ABC_TRANSPORTER_1"/>
    <property type="match status" value="1"/>
</dbReference>
<dbReference type="Gene3D" id="3.40.50.300">
    <property type="entry name" value="P-loop containing nucleotide triphosphate hydrolases"/>
    <property type="match status" value="2"/>
</dbReference>
<dbReference type="SUPFAM" id="SSF52540">
    <property type="entry name" value="P-loop containing nucleoside triphosphate hydrolases"/>
    <property type="match status" value="2"/>
</dbReference>
<evidence type="ECO:0000259" key="10">
    <source>
        <dbReference type="PROSITE" id="PS50893"/>
    </source>
</evidence>
<keyword evidence="5" id="KW-0547">Nucleotide-binding</keyword>
<dbReference type="CDD" id="cd03250">
    <property type="entry name" value="ABCC_MRP_domain1"/>
    <property type="match status" value="1"/>
</dbReference>
<sequence>MDLGERLASFLALLATGSFLTFYTPIARHLGRFSIISPDLVLEGLKGDPFIVATKKDDFLDGHPTRSSGSFWGKIFIAKTAIAILQVVIMGAWLYDISHLRSQFSSLAKGSFLGFAAYILAVVVSSVLNKHKQHSSSLTHLCILLTLKTLVGVTITFLPASDATSQFSFINFVFRAWDVDLSCTFASWLIVVGMPRGLPTHFPEDTLYSRKTLATSGPFPEENVSTESVASLYSTLFFAYATQVFMLGRSKSLITLDQLPILPASLRAAVNLSEIKYVIRNFKVPFGNLMRPGSGFQLSLQVIRANFGLISVLQLVSVVTAIAYYAPIFFIQYFLAYLEQDPERKNTSWGWFYVGGIFVSYFVLVLANAQLWSLSSNNLRTRLSLQLNTLLYAKTLVRKDLPSTSSGPSTDGNETSDEFSSKAEVMTLMTTDVGRAREWSRLSFSLTDATLGIGIGSYMLYTLLGSSTFVGLALGMLLVPLNQLAGKFVLAYQKNVMKCRDERVALTNEVDMLFEKCLNIIGTEPFTQFLGAIRMIKFMAWERGFEDRVLKVRDKELKFQKQIFFLETLWNSLGNSIPLIFALGSFWHFAVIRREELTPAIAFTAIVIFAEIRYPLNELPEFLVEGLQAFVSLQRIEKYLHLPETDSVSAPEQARALDIELHSATITWPRVRSGTTSTPKSVFSLQDISTIFPKGEISLICGRIGSGKTLLLLGTLKQNSYGCKPVHANTMPTGLLGEADIVAGQVICPRSPPDAHAFLTEVDHTEYWIVEGICAYVPQTPWLRNQTIKDNILFGLPFDARRYQAVLEACALVHDLTILEDGDESEIGEQGINLSGGQKARVSLARAVYSRASILLLDDVLSAVDAHTAQHLWEKCFKGELMESRTVLLVSHHILLCGPGSKHVLALENGRVQYSGAWKSFRGSAVMNSILVSSGSGIEHAGIVVEDEVEQIYDTTQPVVAAKIPPQVPHANSQTEPTVPVPRSSKARKLVQEESRFEGRISLDVWTLYARACGSLWFWTLCLSVLLLSCMSPVWENGWLKIWSSAENTTRQAIFYISIYAGIVFFEIFIKIIRWFILCRTLLHNLLPFDSLESVSGSIRASKVLFKKLLEVVLFANIRFHDTVSRGRLLNRFGKDFEAVDNQLPNQLGRVVMIGIALFISIASLSYVGGWPFLLASILVFAIMYSVAQVFGQVARDLRRLSSITSSPLFGIYGETISGLVVIRAFGMSTKFLKDMIICADTNMNPYYWSVGLHRWLSVRIQLSTGFLIGLMALITFLTPSIDASWAGLALAFASTLTLDMYWFFRRLIDVEQIMVSLERIKEYSDLPSEPAEFVEPRPPASWPSSGSIRFENLTVGYAPELPDVLHNLSFEIRAGEKVGLIGRTGSGKSTLGLALMRFVEAREGRILIDGLDISNIGLTDLRRRLTIIPQDPMLLSGTLRTALDVLGEYDDAEIYEALRRVNLLPTSGMAGELQQMAFSNLEAPVSELGDNFSTGEKQLLCMARALLRRSKVLLMDEATASVDFVTDEIISKTVREEFADSTIITIAHRLRTVIDYDRIMVMEEGEIVEFERPGVLIDDETSRFHRLCKAAGREEFEKLRALAHR</sequence>
<proteinExistence type="predicted"/>
<dbReference type="PROSITE" id="PS50893">
    <property type="entry name" value="ABC_TRANSPORTER_2"/>
    <property type="match status" value="2"/>
</dbReference>
<dbReference type="GO" id="GO:0016887">
    <property type="term" value="F:ATP hydrolysis activity"/>
    <property type="evidence" value="ECO:0007669"/>
    <property type="project" value="InterPro"/>
</dbReference>
<dbReference type="PROSITE" id="PS50929">
    <property type="entry name" value="ABC_TM1F"/>
    <property type="match status" value="2"/>
</dbReference>
<dbReference type="InParanoid" id="A0A409Y1I4"/>
<dbReference type="PANTHER" id="PTHR24223">
    <property type="entry name" value="ATP-BINDING CASSETTE SUB-FAMILY C"/>
    <property type="match status" value="1"/>
</dbReference>
<evidence type="ECO:0000256" key="9">
    <source>
        <dbReference type="SAM" id="Phobius"/>
    </source>
</evidence>
<feature type="transmembrane region" description="Helical" evidence="9">
    <location>
        <begin position="1284"/>
        <end position="1305"/>
    </location>
</feature>
<dbReference type="PANTHER" id="PTHR24223:SF353">
    <property type="entry name" value="ABC TRANSPORTER ATP-BINDING PROTEIN_PERMEASE VMR1-RELATED"/>
    <property type="match status" value="1"/>
</dbReference>
<feature type="domain" description="ABC transmembrane type-1" evidence="11">
    <location>
        <begin position="1056"/>
        <end position="1313"/>
    </location>
</feature>
<gene>
    <name evidence="12" type="ORF">CVT26_006028</name>
</gene>
<dbReference type="CDD" id="cd03244">
    <property type="entry name" value="ABCC_MRP_domain2"/>
    <property type="match status" value="1"/>
</dbReference>
<dbReference type="Proteomes" id="UP000284706">
    <property type="component" value="Unassembled WGS sequence"/>
</dbReference>
<evidence type="ECO:0000256" key="7">
    <source>
        <dbReference type="ARBA" id="ARBA00022989"/>
    </source>
</evidence>
<feature type="transmembrane region" description="Helical" evidence="9">
    <location>
        <begin position="1055"/>
        <end position="1077"/>
    </location>
</feature>
<dbReference type="InterPro" id="IPR036640">
    <property type="entry name" value="ABC1_TM_sf"/>
</dbReference>
<comment type="caution">
    <text evidence="12">The sequence shown here is derived from an EMBL/GenBank/DDBJ whole genome shotgun (WGS) entry which is preliminary data.</text>
</comment>
<dbReference type="InterPro" id="IPR017871">
    <property type="entry name" value="ABC_transporter-like_CS"/>
</dbReference>
<feature type="transmembrane region" description="Helical" evidence="9">
    <location>
        <begin position="563"/>
        <end position="591"/>
    </location>
</feature>